<dbReference type="Pfam" id="PF08448">
    <property type="entry name" value="PAS_4"/>
    <property type="match status" value="1"/>
</dbReference>
<evidence type="ECO:0000256" key="5">
    <source>
        <dbReference type="ARBA" id="ARBA00034247"/>
    </source>
</evidence>
<protein>
    <recommendedName>
        <fullName evidence="2">diguanylate cyclase</fullName>
        <ecNumber evidence="2">2.7.7.65</ecNumber>
    </recommendedName>
</protein>
<dbReference type="InterPro" id="IPR012827">
    <property type="entry name" value="Hemerythrin_metal-bd"/>
</dbReference>
<dbReference type="Gene3D" id="3.30.70.270">
    <property type="match status" value="1"/>
</dbReference>
<evidence type="ECO:0000313" key="9">
    <source>
        <dbReference type="Proteomes" id="UP000706151"/>
    </source>
</evidence>
<reference evidence="8 9" key="1">
    <citation type="submission" date="2020-10" db="EMBL/GenBank/DDBJ databases">
        <title>Connecting structure to function with the recovery of over 1000 high-quality activated sludge metagenome-assembled genomes encoding full-length rRNA genes using long-read sequencing.</title>
        <authorList>
            <person name="Singleton C.M."/>
            <person name="Petriglieri F."/>
            <person name="Kristensen J.M."/>
            <person name="Kirkegaard R.H."/>
            <person name="Michaelsen T.Y."/>
            <person name="Andersen M.H."/>
            <person name="Karst S.M."/>
            <person name="Dueholm M.S."/>
            <person name="Nielsen P.H."/>
            <person name="Albertsen M."/>
        </authorList>
    </citation>
    <scope>NUCLEOTIDE SEQUENCE [LARGE SCALE GENOMIC DNA]</scope>
    <source>
        <strain evidence="8">Fred_18-Q3-R57-64_BAT3C.720</strain>
    </source>
</reference>
<dbReference type="InterPro" id="IPR035965">
    <property type="entry name" value="PAS-like_dom_sf"/>
</dbReference>
<dbReference type="FunFam" id="3.30.70.270:FF:000001">
    <property type="entry name" value="Diguanylate cyclase domain protein"/>
    <property type="match status" value="1"/>
</dbReference>
<dbReference type="InterPro" id="IPR050469">
    <property type="entry name" value="Diguanylate_Cyclase"/>
</dbReference>
<dbReference type="GO" id="GO:0043709">
    <property type="term" value="P:cell adhesion involved in single-species biofilm formation"/>
    <property type="evidence" value="ECO:0007669"/>
    <property type="project" value="TreeGrafter"/>
</dbReference>
<feature type="region of interest" description="Disordered" evidence="6">
    <location>
        <begin position="471"/>
        <end position="503"/>
    </location>
</feature>
<dbReference type="PANTHER" id="PTHR45138">
    <property type="entry name" value="REGULATORY COMPONENTS OF SENSORY TRANSDUCTION SYSTEM"/>
    <property type="match status" value="1"/>
</dbReference>
<dbReference type="InterPro" id="IPR013656">
    <property type="entry name" value="PAS_4"/>
</dbReference>
<dbReference type="AlphaFoldDB" id="A0A935W1Y2"/>
<dbReference type="Pfam" id="PF01814">
    <property type="entry name" value="Hemerythrin"/>
    <property type="match status" value="1"/>
</dbReference>
<dbReference type="GO" id="GO:0046872">
    <property type="term" value="F:metal ion binding"/>
    <property type="evidence" value="ECO:0007669"/>
    <property type="project" value="UniProtKB-KW"/>
</dbReference>
<dbReference type="PROSITE" id="PS50887">
    <property type="entry name" value="GGDEF"/>
    <property type="match status" value="1"/>
</dbReference>
<name>A0A935W1Y2_9PROT</name>
<dbReference type="NCBIfam" id="TIGR02481">
    <property type="entry name" value="hemeryth_dom"/>
    <property type="match status" value="1"/>
</dbReference>
<dbReference type="InterPro" id="IPR029787">
    <property type="entry name" value="Nucleotide_cyclase"/>
</dbReference>
<comment type="similarity">
    <text evidence="1">Belongs to the hemerythrin family.</text>
</comment>
<dbReference type="CDD" id="cd01949">
    <property type="entry name" value="GGDEF"/>
    <property type="match status" value="1"/>
</dbReference>
<dbReference type="Proteomes" id="UP000706151">
    <property type="component" value="Unassembled WGS sequence"/>
</dbReference>
<evidence type="ECO:0000259" key="7">
    <source>
        <dbReference type="PROSITE" id="PS50887"/>
    </source>
</evidence>
<dbReference type="EC" id="2.7.7.65" evidence="2"/>
<dbReference type="InterPro" id="IPR035938">
    <property type="entry name" value="Hemerythrin-like_sf"/>
</dbReference>
<keyword evidence="4" id="KW-0408">Iron</keyword>
<dbReference type="NCBIfam" id="TIGR00254">
    <property type="entry name" value="GGDEF"/>
    <property type="match status" value="1"/>
</dbReference>
<gene>
    <name evidence="8" type="ORF">IPK02_01460</name>
</gene>
<organism evidence="8 9">
    <name type="scientific">Candidatus Accumulibacter affinis</name>
    <dbReference type="NCBI Taxonomy" id="2954384"/>
    <lineage>
        <taxon>Bacteria</taxon>
        <taxon>Pseudomonadati</taxon>
        <taxon>Pseudomonadota</taxon>
        <taxon>Betaproteobacteria</taxon>
        <taxon>Candidatus Accumulibacter</taxon>
    </lineage>
</organism>
<dbReference type="InterPro" id="IPR043128">
    <property type="entry name" value="Rev_trsase/Diguanyl_cyclase"/>
</dbReference>
<comment type="caution">
    <text evidence="8">The sequence shown here is derived from an EMBL/GenBank/DDBJ whole genome shotgun (WGS) entry which is preliminary data.</text>
</comment>
<dbReference type="GO" id="GO:0005886">
    <property type="term" value="C:plasma membrane"/>
    <property type="evidence" value="ECO:0007669"/>
    <property type="project" value="TreeGrafter"/>
</dbReference>
<dbReference type="GO" id="GO:1902201">
    <property type="term" value="P:negative regulation of bacterial-type flagellum-dependent cell motility"/>
    <property type="evidence" value="ECO:0007669"/>
    <property type="project" value="TreeGrafter"/>
</dbReference>
<dbReference type="EMBL" id="JADJOT010000002">
    <property type="protein sequence ID" value="MBK7952721.1"/>
    <property type="molecule type" value="Genomic_DNA"/>
</dbReference>
<sequence>MVNKHTRTQTLANDGVIPIAEMLSLLMAAETGVAFGVKGLDGRYQLANQAMARLLHPAAACLAGKSESDLLPAALVDQLVRADQSIIEGATAASVEIDFPVNGQSRHHQWVKVPVLGPDHGLQAIASIIYELAPLAAPGTTQETVDRLEQANLELQQTVIDLKQAAGTDKLTGTWNRRRLEECVHYEMDRRNRYGHPLSMLIIDIDFFKVVNDQNGHATGDQVLQTLATLLRGRLRGSDTLARWGGEEFVVLCPNSRRSNAAMLAERLRKDVATAMFPVVGLLTVSIGVAECEPRESWQQWFERADEALYRAKRSGRNQVQLAATARGPDASEEYIVANFVQLVWRSAYESGDERIDHGHRQLFADANELLSAILSGETPDSVGKIVDSLMDDVVQHFRDEEAVIGTAGFPAAVEHIVLHRELVDKASRLVDDYRAGKQGIGDVFQFLAYDLVTKHMLGADRQFFAYVRPDVPPADRTGDRPPTENARQRGSRSTLASPADPA</sequence>
<dbReference type="GO" id="GO:0052621">
    <property type="term" value="F:diguanylate cyclase activity"/>
    <property type="evidence" value="ECO:0007669"/>
    <property type="project" value="UniProtKB-EC"/>
</dbReference>
<dbReference type="SUPFAM" id="SSF55073">
    <property type="entry name" value="Nucleotide cyclase"/>
    <property type="match status" value="1"/>
</dbReference>
<dbReference type="Gene3D" id="3.30.450.20">
    <property type="entry name" value="PAS domain"/>
    <property type="match status" value="1"/>
</dbReference>
<dbReference type="Pfam" id="PF00990">
    <property type="entry name" value="GGDEF"/>
    <property type="match status" value="1"/>
</dbReference>
<accession>A0A935W1Y2</accession>
<dbReference type="PANTHER" id="PTHR45138:SF9">
    <property type="entry name" value="DIGUANYLATE CYCLASE DGCM-RELATED"/>
    <property type="match status" value="1"/>
</dbReference>
<evidence type="ECO:0000256" key="2">
    <source>
        <dbReference type="ARBA" id="ARBA00012528"/>
    </source>
</evidence>
<comment type="catalytic activity">
    <reaction evidence="5">
        <text>2 GTP = 3',3'-c-di-GMP + 2 diphosphate</text>
        <dbReference type="Rhea" id="RHEA:24898"/>
        <dbReference type="ChEBI" id="CHEBI:33019"/>
        <dbReference type="ChEBI" id="CHEBI:37565"/>
        <dbReference type="ChEBI" id="CHEBI:58805"/>
        <dbReference type="EC" id="2.7.7.65"/>
    </reaction>
</comment>
<dbReference type="InterPro" id="IPR000160">
    <property type="entry name" value="GGDEF_dom"/>
</dbReference>
<dbReference type="SUPFAM" id="SSF47188">
    <property type="entry name" value="Hemerythrin-like"/>
    <property type="match status" value="1"/>
</dbReference>
<dbReference type="SUPFAM" id="SSF55785">
    <property type="entry name" value="PYP-like sensor domain (PAS domain)"/>
    <property type="match status" value="1"/>
</dbReference>
<dbReference type="SMART" id="SM00267">
    <property type="entry name" value="GGDEF"/>
    <property type="match status" value="1"/>
</dbReference>
<evidence type="ECO:0000256" key="3">
    <source>
        <dbReference type="ARBA" id="ARBA00022723"/>
    </source>
</evidence>
<feature type="domain" description="GGDEF" evidence="7">
    <location>
        <begin position="196"/>
        <end position="325"/>
    </location>
</feature>
<evidence type="ECO:0000256" key="4">
    <source>
        <dbReference type="ARBA" id="ARBA00023004"/>
    </source>
</evidence>
<evidence type="ECO:0000313" key="8">
    <source>
        <dbReference type="EMBL" id="MBK7952721.1"/>
    </source>
</evidence>
<dbReference type="Gene3D" id="1.20.120.50">
    <property type="entry name" value="Hemerythrin-like"/>
    <property type="match status" value="1"/>
</dbReference>
<dbReference type="InterPro" id="IPR012312">
    <property type="entry name" value="Hemerythrin-like"/>
</dbReference>
<evidence type="ECO:0000256" key="1">
    <source>
        <dbReference type="ARBA" id="ARBA00010587"/>
    </source>
</evidence>
<keyword evidence="3" id="KW-0479">Metal-binding</keyword>
<evidence type="ECO:0000256" key="6">
    <source>
        <dbReference type="SAM" id="MobiDB-lite"/>
    </source>
</evidence>
<proteinExistence type="inferred from homology"/>
<dbReference type="CDD" id="cd12107">
    <property type="entry name" value="Hemerythrin"/>
    <property type="match status" value="1"/>
</dbReference>